<sequence length="58" mass="6540">MFCLCQNKNILSATSIIINSNASSRRNKIQGGRLHNNMLSLLLQLQLYMSDSSCFSIF</sequence>
<dbReference type="AlphaFoldDB" id="A0A0J9Y048"/>
<organism evidence="1">
    <name type="scientific">Brugia malayi</name>
    <name type="common">Filarial nematode worm</name>
    <dbReference type="NCBI Taxonomy" id="6279"/>
    <lineage>
        <taxon>Eukaryota</taxon>
        <taxon>Metazoa</taxon>
        <taxon>Ecdysozoa</taxon>
        <taxon>Nematoda</taxon>
        <taxon>Chromadorea</taxon>
        <taxon>Rhabditida</taxon>
        <taxon>Spirurina</taxon>
        <taxon>Spiruromorpha</taxon>
        <taxon>Filarioidea</taxon>
        <taxon>Onchocercidae</taxon>
        <taxon>Brugia</taxon>
    </lineage>
</organism>
<reference evidence="1" key="2">
    <citation type="submission" date="2012-12" db="EMBL/GenBank/DDBJ databases">
        <authorList>
            <person name="Gao Y.W."/>
            <person name="Fan S.T."/>
            <person name="Sun H.T."/>
            <person name="Wang Z."/>
            <person name="Gao X.L."/>
            <person name="Li Y.G."/>
            <person name="Wang T.C."/>
            <person name="Zhang K."/>
            <person name="Xu W.W."/>
            <person name="Yu Z.J."/>
            <person name="Xia X.Z."/>
        </authorList>
    </citation>
    <scope>NUCLEOTIDE SEQUENCE</scope>
    <source>
        <strain evidence="1">FR3</strain>
    </source>
</reference>
<reference evidence="1" key="1">
    <citation type="journal article" date="2007" name="Science">
        <title>Draft genome of the filarial nematode parasite Brugia malayi.</title>
        <authorList>
            <person name="Ghedin E."/>
            <person name="Wang S."/>
            <person name="Spiro D."/>
            <person name="Caler E."/>
            <person name="Zhao Q."/>
            <person name="Crabtree J."/>
            <person name="Allen J.E."/>
            <person name="Delcher A.L."/>
            <person name="Guiliano D.B."/>
            <person name="Miranda-Saavedra D."/>
            <person name="Angiuoli S.V."/>
            <person name="Creasy T."/>
            <person name="Amedeo P."/>
            <person name="Haas B."/>
            <person name="El-Sayed N.M."/>
            <person name="Wortman J.R."/>
            <person name="Feldblyum T."/>
            <person name="Tallon L."/>
            <person name="Schatz M."/>
            <person name="Shumway M."/>
            <person name="Koo H."/>
            <person name="Salzberg S.L."/>
            <person name="Schobel S."/>
            <person name="Pertea M."/>
            <person name="Pop M."/>
            <person name="White O."/>
            <person name="Barton G.J."/>
            <person name="Carlow C.K."/>
            <person name="Crawford M.J."/>
            <person name="Daub J."/>
            <person name="Dimmic M.W."/>
            <person name="Estes C.F."/>
            <person name="Foster J.M."/>
            <person name="Ganatra M."/>
            <person name="Gregory W.F."/>
            <person name="Johnson N.M."/>
            <person name="Jin J."/>
            <person name="Komuniecki R."/>
            <person name="Korf I."/>
            <person name="Kumar S."/>
            <person name="Laney S."/>
            <person name="Li B.W."/>
            <person name="Li W."/>
            <person name="Lindblom T.H."/>
            <person name="Lustigman S."/>
            <person name="Ma D."/>
            <person name="Maina C.V."/>
            <person name="Martin D.M."/>
            <person name="McCarter J.P."/>
            <person name="McReynolds L."/>
            <person name="Mitreva M."/>
            <person name="Nutman T.B."/>
            <person name="Parkinson J."/>
            <person name="Peregrin-Alvarez J.M."/>
            <person name="Poole C."/>
            <person name="Ren Q."/>
            <person name="Saunders L."/>
            <person name="Sluder A.E."/>
            <person name="Smith K."/>
            <person name="Stanke M."/>
            <person name="Unnasch T.R."/>
            <person name="Ware J."/>
            <person name="Wei A.D."/>
            <person name="Weil G."/>
            <person name="Williams D.J."/>
            <person name="Zhang Y."/>
            <person name="Williams S.A."/>
            <person name="Fraser-Liggett C."/>
            <person name="Slatko B."/>
            <person name="Blaxter M.L."/>
            <person name="Scott A.L."/>
        </authorList>
    </citation>
    <scope>NUCLEOTIDE SEQUENCE</scope>
    <source>
        <strain evidence="1">FR3</strain>
    </source>
</reference>
<proteinExistence type="predicted"/>
<accession>A0A0J9Y048</accession>
<name>A0A0J9Y048_BRUMA</name>
<dbReference type="EMBL" id="LN857009">
    <property type="protein sequence ID" value="CDP99446.1"/>
    <property type="molecule type" value="Genomic_DNA"/>
</dbReference>
<dbReference type="WormBase" id="Bm1471">
    <property type="protein sequence ID" value="BM41568"/>
    <property type="gene ID" value="WBGene00221732"/>
</dbReference>
<gene>
    <name evidence="1 2" type="ORF">Bm1471</name>
    <name evidence="1" type="ORF">BM_Bm1471</name>
</gene>
<evidence type="ECO:0000313" key="1">
    <source>
        <dbReference type="EMBL" id="CDP99446.1"/>
    </source>
</evidence>
<evidence type="ECO:0000313" key="2">
    <source>
        <dbReference type="WormBase" id="Bm1471"/>
    </source>
</evidence>
<protein>
    <submittedName>
        <fullName evidence="1">Bm1471</fullName>
    </submittedName>
</protein>